<proteinExistence type="predicted"/>
<organism evidence="1 2">
    <name type="scientific">Campylobacter jejuni subsp. jejuni 2008-988</name>
    <dbReference type="NCBI Taxonomy" id="889253"/>
    <lineage>
        <taxon>Bacteria</taxon>
        <taxon>Pseudomonadati</taxon>
        <taxon>Campylobacterota</taxon>
        <taxon>Epsilonproteobacteria</taxon>
        <taxon>Campylobacterales</taxon>
        <taxon>Campylobacteraceae</taxon>
        <taxon>Campylobacter</taxon>
    </lineage>
</organism>
<feature type="non-terminal residue" evidence="1">
    <location>
        <position position="27"/>
    </location>
</feature>
<reference evidence="1 2" key="1">
    <citation type="submission" date="2010-10" db="EMBL/GenBank/DDBJ databases">
        <authorList>
            <person name="Richards V."/>
            <person name="Lefebure T."/>
            <person name="Suzuki H."/>
            <person name="Pavinski Bitar P."/>
            <person name="Stanhope M."/>
        </authorList>
    </citation>
    <scope>NUCLEOTIDE SEQUENCE [LARGE SCALE GENOMIC DNA]</scope>
    <source>
        <strain evidence="1 2">2008-988</strain>
    </source>
</reference>
<dbReference type="AlphaFoldDB" id="A0ABC9QKP4"/>
<comment type="caution">
    <text evidence="1">The sequence shown here is derived from an EMBL/GenBank/DDBJ whole genome shotgun (WGS) entry which is preliminary data.</text>
</comment>
<dbReference type="EMBL" id="AIOS01000055">
    <property type="protein sequence ID" value="EIB53393.1"/>
    <property type="molecule type" value="Genomic_DNA"/>
</dbReference>
<evidence type="ECO:0000313" key="1">
    <source>
        <dbReference type="EMBL" id="EIB53393.1"/>
    </source>
</evidence>
<evidence type="ECO:0000313" key="2">
    <source>
        <dbReference type="Proteomes" id="UP000003238"/>
    </source>
</evidence>
<name>A0ABC9QKP4_CAMJU</name>
<accession>A0ABC9QKP4</accession>
<protein>
    <submittedName>
        <fullName evidence="1">Major facilitator superfamily protein</fullName>
    </submittedName>
</protein>
<dbReference type="Proteomes" id="UP000003238">
    <property type="component" value="Unassembled WGS sequence"/>
</dbReference>
<gene>
    <name evidence="1" type="ORF">cje154_06768</name>
</gene>
<sequence>MNKTLNQKDIKVLGLSSLGGTLEFYDF</sequence>